<gene>
    <name evidence="3" type="ORF">KFE25_013323</name>
</gene>
<reference evidence="3" key="1">
    <citation type="submission" date="2021-05" db="EMBL/GenBank/DDBJ databases">
        <title>The genome of the haptophyte Pavlova lutheri (Diacronema luteri, Pavlovales) - a model for lipid biosynthesis in eukaryotic algae.</title>
        <authorList>
            <person name="Hulatt C.J."/>
            <person name="Posewitz M.C."/>
        </authorList>
    </citation>
    <scope>NUCLEOTIDE SEQUENCE</scope>
    <source>
        <strain evidence="3">NIVA-4/92</strain>
    </source>
</reference>
<name>A0A8J5XUL8_DIALT</name>
<comment type="similarity">
    <text evidence="1">Belongs to the small heat shock protein (HSP20) family.</text>
</comment>
<dbReference type="SUPFAM" id="SSF49764">
    <property type="entry name" value="HSP20-like chaperones"/>
    <property type="match status" value="1"/>
</dbReference>
<organism evidence="3 4">
    <name type="scientific">Diacronema lutheri</name>
    <name type="common">Unicellular marine alga</name>
    <name type="synonym">Monochrysis lutheri</name>
    <dbReference type="NCBI Taxonomy" id="2081491"/>
    <lineage>
        <taxon>Eukaryota</taxon>
        <taxon>Haptista</taxon>
        <taxon>Haptophyta</taxon>
        <taxon>Pavlovophyceae</taxon>
        <taxon>Pavlovales</taxon>
        <taxon>Pavlovaceae</taxon>
        <taxon>Diacronema</taxon>
    </lineage>
</organism>
<dbReference type="InterPro" id="IPR008978">
    <property type="entry name" value="HSP20-like_chaperone"/>
</dbReference>
<comment type="caution">
    <text evidence="3">The sequence shown here is derived from an EMBL/GenBank/DDBJ whole genome shotgun (WGS) entry which is preliminary data.</text>
</comment>
<dbReference type="InterPro" id="IPR002068">
    <property type="entry name" value="A-crystallin/Hsp20_dom"/>
</dbReference>
<dbReference type="EMBL" id="JAGTXO010000004">
    <property type="protein sequence ID" value="KAG8468240.1"/>
    <property type="molecule type" value="Genomic_DNA"/>
</dbReference>
<sequence>MMSSLLSPYTAFPVTSAPPLWTDPFADMASPFSLLPALGRTLDFPDMRSVARVEAGDNKALRVVFDDLGGFENVDVSIDDRTNVVTVKAEAADGCARASRVITLPCAVQNTDKITAEHIGSRVVVTIPDGSQKPRERTGTDKSKQLKVSLRPAADMSPPEFEVSDDDVGYCIKVHGVEPSSPRVEVDGRKLHVTCKAKGGTVDFFRAFALPRNVAKADEIVAKVEDGNRLVVTVPHDALEASKPPTKAAITVQNQAKAS</sequence>
<dbReference type="OrthoDB" id="10490343at2759"/>
<evidence type="ECO:0000259" key="2">
    <source>
        <dbReference type="PROSITE" id="PS01031"/>
    </source>
</evidence>
<proteinExistence type="inferred from homology"/>
<dbReference type="AlphaFoldDB" id="A0A8J5XUL8"/>
<evidence type="ECO:0000313" key="3">
    <source>
        <dbReference type="EMBL" id="KAG8468240.1"/>
    </source>
</evidence>
<keyword evidence="4" id="KW-1185">Reference proteome</keyword>
<dbReference type="Gene3D" id="2.60.40.790">
    <property type="match status" value="1"/>
</dbReference>
<evidence type="ECO:0000313" key="4">
    <source>
        <dbReference type="Proteomes" id="UP000751190"/>
    </source>
</evidence>
<protein>
    <recommendedName>
        <fullName evidence="2">SHSP domain-containing protein</fullName>
    </recommendedName>
</protein>
<dbReference type="Proteomes" id="UP000751190">
    <property type="component" value="Unassembled WGS sequence"/>
</dbReference>
<feature type="domain" description="SHSP" evidence="2">
    <location>
        <begin position="150"/>
        <end position="253"/>
    </location>
</feature>
<dbReference type="PROSITE" id="PS01031">
    <property type="entry name" value="SHSP"/>
    <property type="match status" value="1"/>
</dbReference>
<accession>A0A8J5XUL8</accession>
<dbReference type="CDD" id="cd00298">
    <property type="entry name" value="ACD_sHsps_p23-like"/>
    <property type="match status" value="2"/>
</dbReference>
<evidence type="ECO:0000256" key="1">
    <source>
        <dbReference type="PROSITE-ProRule" id="PRU00285"/>
    </source>
</evidence>